<reference evidence="1" key="1">
    <citation type="journal article" date="2021" name="Proc. Natl. Acad. Sci. U.S.A.">
        <title>A Catalog of Tens of Thousands of Viruses from Human Metagenomes Reveals Hidden Associations with Chronic Diseases.</title>
        <authorList>
            <person name="Tisza M.J."/>
            <person name="Buck C.B."/>
        </authorList>
    </citation>
    <scope>NUCLEOTIDE SEQUENCE</scope>
    <source>
        <strain evidence="1">Ctsf32</strain>
    </source>
</reference>
<sequence length="278" mass="32705">MLYRKPENLKYTSMAIYIDENVYDPSHDPETIYQYLYFLSLMLSRKQNLFNIEDEYEEFAISYASQLYLRLTNKQQFEYDSDGEPRMKRIKSILNYMKKTIRQRAIDFDTYEYSYVPSVLEDEKVTNYSFRQMVSSSTDLLERVEFGACLSDILKDAKKYLSHIPYPKGTVMYENIYLSCLLSFLNSITLSPALQYRIENTTSVTPEQLERIYRKQNKNSVILFHLPEEMRGYIQALTTGMKHHIAKDLSWQGNQEISCHSNMLSLLASNINTSEGLE</sequence>
<protein>
    <submittedName>
        <fullName evidence="1">Uncharacterized protein</fullName>
    </submittedName>
</protein>
<evidence type="ECO:0000313" key="1">
    <source>
        <dbReference type="EMBL" id="DAD71505.1"/>
    </source>
</evidence>
<organism evidence="1">
    <name type="scientific">Siphoviridae sp. ctsf32</name>
    <dbReference type="NCBI Taxonomy" id="2827594"/>
    <lineage>
        <taxon>Viruses</taxon>
        <taxon>Duplodnaviria</taxon>
        <taxon>Heunggongvirae</taxon>
        <taxon>Uroviricota</taxon>
        <taxon>Caudoviricetes</taxon>
    </lineage>
</organism>
<accession>A0A8S5LNC8</accession>
<name>A0A8S5LNC8_9CAUD</name>
<dbReference type="EMBL" id="BK015882">
    <property type="protein sequence ID" value="DAD71505.1"/>
    <property type="molecule type" value="Genomic_DNA"/>
</dbReference>
<proteinExistence type="predicted"/>